<reference evidence="2" key="1">
    <citation type="submission" date="2023-03" db="EMBL/GenBank/DDBJ databases">
        <title>Massive genome expansion in bonnet fungi (Mycena s.s.) driven by repeated elements and novel gene families across ecological guilds.</title>
        <authorList>
            <consortium name="Lawrence Berkeley National Laboratory"/>
            <person name="Harder C.B."/>
            <person name="Miyauchi S."/>
            <person name="Viragh M."/>
            <person name="Kuo A."/>
            <person name="Thoen E."/>
            <person name="Andreopoulos B."/>
            <person name="Lu D."/>
            <person name="Skrede I."/>
            <person name="Drula E."/>
            <person name="Henrissat B."/>
            <person name="Morin E."/>
            <person name="Kohler A."/>
            <person name="Barry K."/>
            <person name="LaButti K."/>
            <person name="Morin E."/>
            <person name="Salamov A."/>
            <person name="Lipzen A."/>
            <person name="Mereny Z."/>
            <person name="Hegedus B."/>
            <person name="Baldrian P."/>
            <person name="Stursova M."/>
            <person name="Weitz H."/>
            <person name="Taylor A."/>
            <person name="Grigoriev I.V."/>
            <person name="Nagy L.G."/>
            <person name="Martin F."/>
            <person name="Kauserud H."/>
        </authorList>
    </citation>
    <scope>NUCLEOTIDE SEQUENCE</scope>
    <source>
        <strain evidence="2">CBHHK188m</strain>
    </source>
</reference>
<evidence type="ECO:0000256" key="1">
    <source>
        <dbReference type="SAM" id="MobiDB-lite"/>
    </source>
</evidence>
<evidence type="ECO:0000313" key="3">
    <source>
        <dbReference type="Proteomes" id="UP001215280"/>
    </source>
</evidence>
<organism evidence="2 3">
    <name type="scientific">Mycena maculata</name>
    <dbReference type="NCBI Taxonomy" id="230809"/>
    <lineage>
        <taxon>Eukaryota</taxon>
        <taxon>Fungi</taxon>
        <taxon>Dikarya</taxon>
        <taxon>Basidiomycota</taxon>
        <taxon>Agaricomycotina</taxon>
        <taxon>Agaricomycetes</taxon>
        <taxon>Agaricomycetidae</taxon>
        <taxon>Agaricales</taxon>
        <taxon>Marasmiineae</taxon>
        <taxon>Mycenaceae</taxon>
        <taxon>Mycena</taxon>
    </lineage>
</organism>
<protein>
    <submittedName>
        <fullName evidence="2">Uncharacterized protein</fullName>
    </submittedName>
</protein>
<gene>
    <name evidence="2" type="ORF">DFH07DRAFT_1061727</name>
</gene>
<dbReference type="EMBL" id="JARJLG010000075">
    <property type="protein sequence ID" value="KAJ7752215.1"/>
    <property type="molecule type" value="Genomic_DNA"/>
</dbReference>
<comment type="caution">
    <text evidence="2">The sequence shown here is derived from an EMBL/GenBank/DDBJ whole genome shotgun (WGS) entry which is preliminary data.</text>
</comment>
<keyword evidence="3" id="KW-1185">Reference proteome</keyword>
<accession>A0AAD7NA73</accession>
<dbReference type="AlphaFoldDB" id="A0AAD7NA73"/>
<evidence type="ECO:0000313" key="2">
    <source>
        <dbReference type="EMBL" id="KAJ7752215.1"/>
    </source>
</evidence>
<feature type="compositionally biased region" description="Low complexity" evidence="1">
    <location>
        <begin position="367"/>
        <end position="380"/>
    </location>
</feature>
<name>A0AAD7NA73_9AGAR</name>
<sequence length="380" mass="42731">MSYPFILSQRSISQQRDFFLFCLKQHPTAIMCGGCNLKRQRISVKTFYRWLDIMDDDHRDRNLSSRFHLQRINLRRFNVLLYVLDEAVPVEGSPLPRDSEEPLGPGVYAAFLEGKPYPGQLGGHFYRATFQEREIQARLDIPGLYVPDASEISDYEVPPDIMATALQRDRGVCCLTGRADLPTVVKWIIPPAVANQLYPCTEWDRQPFRTPENTLTLCSSLVGPFQENILSVDFEDAARIVTFQDLPSDAPPLLTHLHQPAQAAARFWHRNLKWSLQVHFYGGDVCFEPQDPDPLDLMKELAEDEADLTEDKWHSGVGAEVLAEYMEQRMCLLSGCDSGSDGGSDEERRGSVSDEAEDDDGCLSVHSSDASGPISDSSSI</sequence>
<dbReference type="Proteomes" id="UP001215280">
    <property type="component" value="Unassembled WGS sequence"/>
</dbReference>
<feature type="region of interest" description="Disordered" evidence="1">
    <location>
        <begin position="336"/>
        <end position="380"/>
    </location>
</feature>
<proteinExistence type="predicted"/>